<dbReference type="Proteomes" id="UP000324767">
    <property type="component" value="Unassembled WGS sequence"/>
</dbReference>
<dbReference type="PANTHER" id="PTHR13265:SF0">
    <property type="entry name" value="HPR1"/>
    <property type="match status" value="1"/>
</dbReference>
<feature type="compositionally biased region" description="Basic and acidic residues" evidence="1">
    <location>
        <begin position="599"/>
        <end position="608"/>
    </location>
</feature>
<gene>
    <name evidence="2" type="ORF">FRX48_03771</name>
</gene>
<dbReference type="PANTHER" id="PTHR13265">
    <property type="entry name" value="THO COMPLEX SUBUNIT 1"/>
    <property type="match status" value="1"/>
</dbReference>
<evidence type="ECO:0000313" key="5">
    <source>
        <dbReference type="Proteomes" id="UP000324767"/>
    </source>
</evidence>
<accession>A0A1W5CXI4</accession>
<dbReference type="EMBL" id="FWEW01000731">
    <property type="protein sequence ID" value="SLM35490.1"/>
    <property type="molecule type" value="Genomic_DNA"/>
</dbReference>
<dbReference type="GO" id="GO:0000445">
    <property type="term" value="C:THO complex part of transcription export complex"/>
    <property type="evidence" value="ECO:0007669"/>
    <property type="project" value="TreeGrafter"/>
</dbReference>
<evidence type="ECO:0000256" key="1">
    <source>
        <dbReference type="SAM" id="MobiDB-lite"/>
    </source>
</evidence>
<name>A0A1W5CXI4_9LECA</name>
<reference evidence="4" key="1">
    <citation type="submission" date="2017-03" db="EMBL/GenBank/DDBJ databases">
        <authorList>
            <person name="Sharma R."/>
            <person name="Thines M."/>
        </authorList>
    </citation>
    <scope>NUCLEOTIDE SEQUENCE [LARGE SCALE GENOMIC DNA]</scope>
</reference>
<evidence type="ECO:0000313" key="3">
    <source>
        <dbReference type="EMBL" id="SLM35490.1"/>
    </source>
</evidence>
<dbReference type="OrthoDB" id="10257415at2759"/>
<keyword evidence="4" id="KW-1185">Reference proteome</keyword>
<dbReference type="Pfam" id="PF11957">
    <property type="entry name" value="efThoc1"/>
    <property type="match status" value="1"/>
</dbReference>
<dbReference type="GO" id="GO:0006406">
    <property type="term" value="P:mRNA export from nucleus"/>
    <property type="evidence" value="ECO:0007669"/>
    <property type="project" value="TreeGrafter"/>
</dbReference>
<sequence>MSSAGIFSVEKYTSSIRELLRRAQAVKPNGNIEPALVASDFEDGIAQLSRVVDGSMTKSNQAHFAAIETAFRNIFYESLASNSINDPSFTQVWNLLDMVSILSDNEQCEPGLIFWLVEELLDSQTIDGCRSVFDYLDSRRERITAKHFKQKHLIILRACNELLRRLSRAEDTVFCGRVFIFLFQSFPLGDRSSVNLRGEYHTENVTTYDNTPLSFKMVEDPMAIDGDGSAENLPNGEANSKVENSEAIGAAQSDATDKIGKSVKFVTNAESLLRAVPDLDTLYPLFWALQDSFSTPIKLFDSSKFRTFKMGLESTLHKFKDVHNDLEVRGATRASDEAKRGTKRKRAGSIDELSSSFNPKYLTSRDLFELEVSDLAFRRHILVQALIIVDFLLSLTPKAKTKLENLTNKSVLYNYTVSEEDSKWASQMRSDIATYLQQGPEGKFYYRMVDTVLSRDKNWVRWKAEGCPPIERPVVSAEDFVNARNGAQKACANRRLRATPMGSLDLKFLSDAESLDGLEKLKDPERFSVPSAESFRSDIVEDEFTIETAKTDEDKHLATGARASKLWRMLRGASKSKLNLLDKIDDGNNWQALFELEESENRSKKEEGGSNGVSRESPVREQVPPQSAEPSLDATLAQEAVIK</sequence>
<protein>
    <submittedName>
        <fullName evidence="3">THO complex, subunit THOC1</fullName>
    </submittedName>
</protein>
<dbReference type="EMBL" id="VXIT01000005">
    <property type="protein sequence ID" value="KAA6412779.1"/>
    <property type="molecule type" value="Genomic_DNA"/>
</dbReference>
<dbReference type="InterPro" id="IPR021861">
    <property type="entry name" value="THO_THOC1"/>
</dbReference>
<dbReference type="AlphaFoldDB" id="A0A1W5CXI4"/>
<reference evidence="2 5" key="3">
    <citation type="submission" date="2019-09" db="EMBL/GenBank/DDBJ databases">
        <title>The hologenome of the rock-dwelling lichen Lasallia pustulata.</title>
        <authorList>
            <person name="Greshake Tzovaras B."/>
            <person name="Segers F."/>
            <person name="Bicker A."/>
            <person name="Dal Grande F."/>
            <person name="Otte J."/>
            <person name="Hankeln T."/>
            <person name="Schmitt I."/>
            <person name="Ebersberger I."/>
        </authorList>
    </citation>
    <scope>NUCLEOTIDE SEQUENCE [LARGE SCALE GENOMIC DNA]</scope>
    <source>
        <strain evidence="2">A1-1</strain>
    </source>
</reference>
<evidence type="ECO:0000313" key="4">
    <source>
        <dbReference type="Proteomes" id="UP000192927"/>
    </source>
</evidence>
<proteinExistence type="predicted"/>
<evidence type="ECO:0000313" key="2">
    <source>
        <dbReference type="EMBL" id="KAA6412779.1"/>
    </source>
</evidence>
<feature type="region of interest" description="Disordered" evidence="1">
    <location>
        <begin position="597"/>
        <end position="643"/>
    </location>
</feature>
<reference evidence="3" key="2">
    <citation type="submission" date="2017-03" db="EMBL/GenBank/DDBJ databases">
        <authorList>
            <person name="Afonso C.L."/>
            <person name="Miller P.J."/>
            <person name="Scott M.A."/>
            <person name="Spackman E."/>
            <person name="Goraichik I."/>
            <person name="Dimitrov K.M."/>
            <person name="Suarez D.L."/>
            <person name="Swayne D.E."/>
        </authorList>
    </citation>
    <scope>NUCLEOTIDE SEQUENCE [LARGE SCALE GENOMIC DNA]</scope>
</reference>
<organism evidence="3 4">
    <name type="scientific">Lasallia pustulata</name>
    <dbReference type="NCBI Taxonomy" id="136370"/>
    <lineage>
        <taxon>Eukaryota</taxon>
        <taxon>Fungi</taxon>
        <taxon>Dikarya</taxon>
        <taxon>Ascomycota</taxon>
        <taxon>Pezizomycotina</taxon>
        <taxon>Lecanoromycetes</taxon>
        <taxon>OSLEUM clade</taxon>
        <taxon>Umbilicariomycetidae</taxon>
        <taxon>Umbilicariales</taxon>
        <taxon>Umbilicariaceae</taxon>
        <taxon>Lasallia</taxon>
    </lineage>
</organism>
<dbReference type="Proteomes" id="UP000192927">
    <property type="component" value="Unassembled WGS sequence"/>
</dbReference>